<evidence type="ECO:0000256" key="9">
    <source>
        <dbReference type="RuleBase" id="RU003640"/>
    </source>
</evidence>
<evidence type="ECO:0000256" key="2">
    <source>
        <dbReference type="ARBA" id="ARBA00008472"/>
    </source>
</evidence>
<organism evidence="10">
    <name type="scientific">Eclysippe vanelli</name>
    <name type="common">Polychaete worm</name>
    <dbReference type="NCBI Taxonomy" id="479700"/>
    <lineage>
        <taxon>Eukaryota</taxon>
        <taxon>Metazoa</taxon>
        <taxon>Spiralia</taxon>
        <taxon>Lophotrochozoa</taxon>
        <taxon>Annelida</taxon>
        <taxon>Polychaeta</taxon>
        <taxon>Sedentaria</taxon>
        <taxon>Canalipalpata</taxon>
        <taxon>Terebellida</taxon>
        <taxon>Terebelliformia</taxon>
        <taxon>Ampharetidae</taxon>
        <taxon>Eclysippe</taxon>
    </lineage>
</organism>
<evidence type="ECO:0000256" key="5">
    <source>
        <dbReference type="ARBA" id="ARBA00022692"/>
    </source>
</evidence>
<gene>
    <name evidence="10" type="primary">ND3</name>
</gene>
<evidence type="ECO:0000256" key="7">
    <source>
        <dbReference type="ARBA" id="ARBA00023136"/>
    </source>
</evidence>
<dbReference type="GO" id="GO:0031966">
    <property type="term" value="C:mitochondrial membrane"/>
    <property type="evidence" value="ECO:0007669"/>
    <property type="project" value="UniProtKB-SubCell"/>
</dbReference>
<proteinExistence type="inferred from homology"/>
<feature type="transmembrane region" description="Helical" evidence="9">
    <location>
        <begin position="57"/>
        <end position="77"/>
    </location>
</feature>
<dbReference type="InterPro" id="IPR000440">
    <property type="entry name" value="NADH_UbQ/plastoQ_OxRdtase_su3"/>
</dbReference>
<keyword evidence="9 10" id="KW-0496">Mitochondrion</keyword>
<dbReference type="Pfam" id="PF00507">
    <property type="entry name" value="Oxidored_q4"/>
    <property type="match status" value="1"/>
</dbReference>
<feature type="transmembrane region" description="Helical" evidence="9">
    <location>
        <begin position="89"/>
        <end position="108"/>
    </location>
</feature>
<dbReference type="GO" id="GO:0030964">
    <property type="term" value="C:NADH dehydrogenase complex"/>
    <property type="evidence" value="ECO:0007669"/>
    <property type="project" value="TreeGrafter"/>
</dbReference>
<name>B3TJY1_ECLVA</name>
<evidence type="ECO:0000256" key="4">
    <source>
        <dbReference type="ARBA" id="ARBA00022448"/>
    </source>
</evidence>
<geneLocation type="mitochondrion" evidence="10"/>
<comment type="subcellular location">
    <subcellularLocation>
        <location evidence="1">Membrane</location>
    </subcellularLocation>
    <subcellularLocation>
        <location evidence="9">Mitochondrion membrane</location>
        <topology evidence="9">Multi-pass membrane protein</topology>
    </subcellularLocation>
</comment>
<evidence type="ECO:0000313" key="10">
    <source>
        <dbReference type="EMBL" id="ABW76487.1"/>
    </source>
</evidence>
<evidence type="ECO:0000256" key="6">
    <source>
        <dbReference type="ARBA" id="ARBA00022989"/>
    </source>
</evidence>
<dbReference type="EMBL" id="EU239687">
    <property type="protein sequence ID" value="ABW76487.1"/>
    <property type="molecule type" value="Genomic_DNA"/>
</dbReference>
<dbReference type="EC" id="7.1.1.2" evidence="9"/>
<evidence type="ECO:0000256" key="3">
    <source>
        <dbReference type="ARBA" id="ARBA00021007"/>
    </source>
</evidence>
<keyword evidence="4 9" id="KW-0813">Transport</keyword>
<keyword evidence="6 9" id="KW-1133">Transmembrane helix</keyword>
<feature type="transmembrane region" description="Helical" evidence="9">
    <location>
        <begin position="6"/>
        <end position="27"/>
    </location>
</feature>
<keyword evidence="5 9" id="KW-0812">Transmembrane</keyword>
<dbReference type="InterPro" id="IPR038430">
    <property type="entry name" value="NDAH_ubi_oxred_su3_sf"/>
</dbReference>
<comment type="similarity">
    <text evidence="2 9">Belongs to the complex I subunit 3 family.</text>
</comment>
<reference evidence="10" key="1">
    <citation type="journal article" date="2008" name="Gene">
        <title>Phylogenetic information from three mitochondrial genomes of Terebelliformia (Annelida) worms and duplication of the methionine tRNA.</title>
        <authorList>
            <person name="Zhong M."/>
            <person name="Struck T.H."/>
            <person name="Halanych K.M."/>
        </authorList>
    </citation>
    <scope>NUCLEOTIDE SEQUENCE</scope>
</reference>
<keyword evidence="9" id="KW-0249">Electron transport</keyword>
<dbReference type="PANTHER" id="PTHR11058:SF9">
    <property type="entry name" value="NADH-UBIQUINONE OXIDOREDUCTASE CHAIN 3"/>
    <property type="match status" value="1"/>
</dbReference>
<accession>B3TJY1</accession>
<sequence>MMNSLSSLVVAGVLVFAVVLMALLVGFRSNLDREKSSPFECGFDPKNSARVSFSLRFFLLAVVFLIFDIEIIFLFPIPFMMIMSLSNSVIFFSFLALLILLFGLIHEWREGSLDWSK</sequence>
<dbReference type="GO" id="GO:0008137">
    <property type="term" value="F:NADH dehydrogenase (ubiquinone) activity"/>
    <property type="evidence" value="ECO:0007669"/>
    <property type="project" value="UniProtKB-UniRule"/>
</dbReference>
<dbReference type="Gene3D" id="1.20.58.1610">
    <property type="entry name" value="NADH:ubiquinone/plastoquinone oxidoreductase, chain 3"/>
    <property type="match status" value="1"/>
</dbReference>
<keyword evidence="9" id="KW-1278">Translocase</keyword>
<comment type="function">
    <text evidence="9">Core subunit of the mitochondrial membrane respiratory chain NADH dehydrogenase (Complex I) which catalyzes electron transfer from NADH through the respiratory chain, using ubiquinone as an electron acceptor. Essential for the catalytic activity of complex I.</text>
</comment>
<keyword evidence="7 9" id="KW-0472">Membrane</keyword>
<evidence type="ECO:0000256" key="1">
    <source>
        <dbReference type="ARBA" id="ARBA00004370"/>
    </source>
</evidence>
<keyword evidence="9" id="KW-0520">NAD</keyword>
<protein>
    <recommendedName>
        <fullName evidence="3 9">NADH-ubiquinone oxidoreductase chain 3</fullName>
        <ecNumber evidence="9">7.1.1.2</ecNumber>
    </recommendedName>
</protein>
<comment type="catalytic activity">
    <reaction evidence="8 9">
        <text>a ubiquinone + NADH + 5 H(+)(in) = a ubiquinol + NAD(+) + 4 H(+)(out)</text>
        <dbReference type="Rhea" id="RHEA:29091"/>
        <dbReference type="Rhea" id="RHEA-COMP:9565"/>
        <dbReference type="Rhea" id="RHEA-COMP:9566"/>
        <dbReference type="ChEBI" id="CHEBI:15378"/>
        <dbReference type="ChEBI" id="CHEBI:16389"/>
        <dbReference type="ChEBI" id="CHEBI:17976"/>
        <dbReference type="ChEBI" id="CHEBI:57540"/>
        <dbReference type="ChEBI" id="CHEBI:57945"/>
        <dbReference type="EC" id="7.1.1.2"/>
    </reaction>
</comment>
<keyword evidence="9" id="KW-0679">Respiratory chain</keyword>
<dbReference type="PANTHER" id="PTHR11058">
    <property type="entry name" value="NADH-UBIQUINONE OXIDOREDUCTASE CHAIN 3"/>
    <property type="match status" value="1"/>
</dbReference>
<keyword evidence="9" id="KW-0830">Ubiquinone</keyword>
<evidence type="ECO:0000256" key="8">
    <source>
        <dbReference type="ARBA" id="ARBA00049551"/>
    </source>
</evidence>
<dbReference type="AlphaFoldDB" id="B3TJY1"/>